<dbReference type="InterPro" id="IPR012340">
    <property type="entry name" value="NA-bd_OB-fold"/>
</dbReference>
<protein>
    <recommendedName>
        <fullName evidence="2">Telomeric single stranded DNA binding POT1/Cdc13 domain-containing protein</fullName>
    </recommendedName>
</protein>
<feature type="region of interest" description="Disordered" evidence="1">
    <location>
        <begin position="1142"/>
        <end position="1206"/>
    </location>
</feature>
<evidence type="ECO:0000313" key="4">
    <source>
        <dbReference type="Proteomes" id="UP000077069"/>
    </source>
</evidence>
<dbReference type="Pfam" id="PF02765">
    <property type="entry name" value="POT1"/>
    <property type="match status" value="1"/>
</dbReference>
<feature type="region of interest" description="Disordered" evidence="1">
    <location>
        <begin position="1223"/>
        <end position="1282"/>
    </location>
</feature>
<sequence>MDAIPIAELTPELPGLATQHIRGVVTLIWPYSSSARSFALLLGDPDFRRRRKNGQVRVRFSGSGARAIASTGVGIGDEIVLGLRGVGFVRDSHVSTPGKSIEWELEYGQTLGATVVRGGEELAVLELDDVTPTPAPASPVRATPRMERGAAGQWNSPAYLKRLRLSNGPVLAPFDPFADDIEDAHAKKRRRRSYRDWNAWTYLARTPSPEKEDTDVDMDREGHRDGSPIRPVLPATPVSPSKAPADAHMGEELDRGHVSPQGGAHNLIGIAHSEVEDQSSESNQLANEEANEDLVIDAEYYDSYAAPDEQHAGQAQVVELSDTVSDTEEDEEGVDAEVQEILSSDGELAERDDFNVHEAIEEEDATASAPTDMFRFVESHITTEMQPKEQDIPTEETSDPRVQDDPQTCGDLTPLDSTSKNAPQLVMPPPPTLSLLQTDFHTPYVPGMLTPIGKEPSSPNLQPLDSSTLPMPSPFPGGREGNISSYLDYVSTPRQSRPQSIAGDVRQEVPDDEADYILETSFYSSVSSARAPAFQPTHESAFTDVRFTFGMDGAAFSRPQTASGANKAEDQPAGAVEGFVGARENSPIRANDLADPNGDTGEDHGPFDDFLASSPVESHAAHRVEPTETSVLPSSPKAGNVAPAEQPDEQLKEQSGERLDEKPDVQPDGQPEEQLDEQPDVEMAEEAPEAHDESSLDEVTGDDLPIDGERDNQLDVSMAEFPHKSDNGDHVEIHGSATLNTQVARAELDDQTGTTEAGTENAAKNADSLSSYTDTGRDSELQQSAPISRVEVVDLGPSSDVSGSDENEISDQEWKFPISVDVAQDENDEEHAPGDQSERDRSENDAQEALEYPPSSQSAKNDITIDKEDTGSEHVKAEPTEEIDISNAVSPGAGIEDPSTSYLHLGHEDTKIESVEEVFDDTIQQRDIQDENESTIGDDAQLLIAVPAEGHKVGELEFVAVPDAAPARSTRSKTKLSTSPEKEAHVPARSTRFRKRGSLAPLSQLSQRTISPPATRSTGTVTPTPTQESFSASPYSLRSQSKHLSPTKSSLASTKKIRSRKRSTQTGSSAEPSPQQASFTQQSSTTDFDFPWTNFGPSQELGNSQGKFSNVPCVKDSEEGSVHSEQSLSTVQYSDDWNMDIKFSDPPVPDTQVKELSSTPRKTRTTSRQPTSPVTPVQKAGTQVARTTRSASKQSVSSVATQLPLSSPIRSARSVVSLGIVTSSPRRSRRVNKDSADLLVESDTDTDMERSPPAPSQLEESDLTGEAGTYAPSSPPADNARTATANQHSLLMTPEDTQHALVEVQPSLLRYQEQSLPMTPQLTQSVAATRHSLEASSFEAEESTLIQPPSIFPTTPRRNATATDVASPSASPRPSVRSASEEEADVAEVEKPSIGLSTPVAYYTPLKDLPYFINRSSSFHSAGSPDVLALVTTASTPPTRAVKGPKHHTTTLHITDLSLYPSQTTVQIFRVYADALPVAEAGDVVLLRAFSVKSLNRHPCLVSGDESAWCVWRYGKPLWGKKRGAFSEVRSREEVKGPAVERGEGEWGEVEKVRAWWVNVVKQEVEEKARVTRSRDKGGEGLQSQSQSHSQSQGLE</sequence>
<feature type="compositionally biased region" description="Basic and acidic residues" evidence="1">
    <location>
        <begin position="649"/>
        <end position="665"/>
    </location>
</feature>
<feature type="compositionally biased region" description="Low complexity" evidence="1">
    <location>
        <begin position="1365"/>
        <end position="1378"/>
    </location>
</feature>
<dbReference type="GO" id="GO:0003677">
    <property type="term" value="F:DNA binding"/>
    <property type="evidence" value="ECO:0007669"/>
    <property type="project" value="InterPro"/>
</dbReference>
<dbReference type="STRING" id="1460663.A0A177CCE1"/>
<feature type="region of interest" description="Disordered" evidence="1">
    <location>
        <begin position="962"/>
        <end position="1128"/>
    </location>
</feature>
<feature type="compositionally biased region" description="Polar residues" evidence="1">
    <location>
        <begin position="1001"/>
        <end position="1012"/>
    </location>
</feature>
<dbReference type="Proteomes" id="UP000077069">
    <property type="component" value="Unassembled WGS sequence"/>
</dbReference>
<dbReference type="GO" id="GO:0000781">
    <property type="term" value="C:chromosome, telomeric region"/>
    <property type="evidence" value="ECO:0007669"/>
    <property type="project" value="InterPro"/>
</dbReference>
<dbReference type="RefSeq" id="XP_018034832.1">
    <property type="nucleotide sequence ID" value="XM_018178602.1"/>
</dbReference>
<feature type="compositionally biased region" description="Basic and acidic residues" evidence="1">
    <location>
        <begin position="830"/>
        <end position="844"/>
    </location>
</feature>
<feature type="compositionally biased region" description="Polar residues" evidence="1">
    <location>
        <begin position="1064"/>
        <end position="1077"/>
    </location>
</feature>
<reference evidence="3 4" key="1">
    <citation type="submission" date="2016-05" db="EMBL/GenBank/DDBJ databases">
        <title>Comparative analysis of secretome profiles of manganese(II)-oxidizing ascomycete fungi.</title>
        <authorList>
            <consortium name="DOE Joint Genome Institute"/>
            <person name="Zeiner C.A."/>
            <person name="Purvine S.O."/>
            <person name="Zink E.M."/>
            <person name="Wu S."/>
            <person name="Pasa-Tolic L."/>
            <person name="Chaput D.L."/>
            <person name="Haridas S."/>
            <person name="Grigoriev I.V."/>
            <person name="Santelli C.M."/>
            <person name="Hansel C.M."/>
        </authorList>
    </citation>
    <scope>NUCLEOTIDE SEQUENCE [LARGE SCALE GENOMIC DNA]</scope>
    <source>
        <strain evidence="3 4">AP3s5-JAC2a</strain>
    </source>
</reference>
<evidence type="ECO:0000259" key="2">
    <source>
        <dbReference type="SMART" id="SM00976"/>
    </source>
</evidence>
<feature type="compositionally biased region" description="Acidic residues" evidence="1">
    <location>
        <begin position="695"/>
        <end position="706"/>
    </location>
</feature>
<feature type="compositionally biased region" description="Low complexity" evidence="1">
    <location>
        <begin position="752"/>
        <end position="766"/>
    </location>
</feature>
<feature type="compositionally biased region" description="Polar residues" evidence="1">
    <location>
        <begin position="1180"/>
        <end position="1206"/>
    </location>
</feature>
<feature type="compositionally biased region" description="Basic and acidic residues" evidence="1">
    <location>
        <begin position="217"/>
        <end position="227"/>
    </location>
</feature>
<organism evidence="3 4">
    <name type="scientific">Paraphaeosphaeria sporulosa</name>
    <dbReference type="NCBI Taxonomy" id="1460663"/>
    <lineage>
        <taxon>Eukaryota</taxon>
        <taxon>Fungi</taxon>
        <taxon>Dikarya</taxon>
        <taxon>Ascomycota</taxon>
        <taxon>Pezizomycotina</taxon>
        <taxon>Dothideomycetes</taxon>
        <taxon>Pleosporomycetidae</taxon>
        <taxon>Pleosporales</taxon>
        <taxon>Massarineae</taxon>
        <taxon>Didymosphaeriaceae</taxon>
        <taxon>Paraphaeosphaeria</taxon>
    </lineage>
</organism>
<dbReference type="InParanoid" id="A0A177CCE1"/>
<feature type="compositionally biased region" description="Low complexity" evidence="1">
    <location>
        <begin position="1013"/>
        <end position="1026"/>
    </location>
</feature>
<feature type="compositionally biased region" description="Low complexity" evidence="1">
    <location>
        <begin position="1078"/>
        <end position="1090"/>
    </location>
</feature>
<dbReference type="SMART" id="SM00976">
    <property type="entry name" value="Telo_bind"/>
    <property type="match status" value="1"/>
</dbReference>
<dbReference type="GeneID" id="28762088"/>
<feature type="domain" description="Telomeric single stranded DNA binding POT1/Cdc13" evidence="2">
    <location>
        <begin position="1403"/>
        <end position="1558"/>
    </location>
</feature>
<feature type="compositionally biased region" description="Polar residues" evidence="1">
    <location>
        <begin position="1095"/>
        <end position="1108"/>
    </location>
</feature>
<feature type="region of interest" description="Disordered" evidence="1">
    <location>
        <begin position="383"/>
        <end position="485"/>
    </location>
</feature>
<evidence type="ECO:0000256" key="1">
    <source>
        <dbReference type="SAM" id="MobiDB-lite"/>
    </source>
</evidence>
<feature type="region of interest" description="Disordered" evidence="1">
    <location>
        <begin position="580"/>
        <end position="902"/>
    </location>
</feature>
<name>A0A177CCE1_9PLEO</name>
<feature type="compositionally biased region" description="Basic and acidic residues" evidence="1">
    <location>
        <begin position="1567"/>
        <end position="1579"/>
    </location>
</feature>
<feature type="compositionally biased region" description="Polar residues" evidence="1">
    <location>
        <begin position="457"/>
        <end position="470"/>
    </location>
</feature>
<dbReference type="OrthoDB" id="5363079at2759"/>
<feature type="compositionally biased region" description="Polar residues" evidence="1">
    <location>
        <begin position="1027"/>
        <end position="1053"/>
    </location>
</feature>
<feature type="compositionally biased region" description="Low complexity" evidence="1">
    <location>
        <begin position="1583"/>
        <end position="1596"/>
    </location>
</feature>
<evidence type="ECO:0000313" key="3">
    <source>
        <dbReference type="EMBL" id="OAG04467.1"/>
    </source>
</evidence>
<feature type="compositionally biased region" description="Basic and acidic residues" evidence="1">
    <location>
        <begin position="863"/>
        <end position="879"/>
    </location>
</feature>
<feature type="compositionally biased region" description="Low complexity" evidence="1">
    <location>
        <begin position="1166"/>
        <end position="1176"/>
    </location>
</feature>
<keyword evidence="4" id="KW-1185">Reference proteome</keyword>
<dbReference type="GO" id="GO:0000723">
    <property type="term" value="P:telomere maintenance"/>
    <property type="evidence" value="ECO:0007669"/>
    <property type="project" value="InterPro"/>
</dbReference>
<feature type="compositionally biased region" description="Acidic residues" evidence="1">
    <location>
        <begin position="670"/>
        <end position="687"/>
    </location>
</feature>
<dbReference type="EMBL" id="KV441553">
    <property type="protein sequence ID" value="OAG04467.1"/>
    <property type="molecule type" value="Genomic_DNA"/>
</dbReference>
<dbReference type="Gene3D" id="2.40.50.140">
    <property type="entry name" value="Nucleic acid-binding proteins"/>
    <property type="match status" value="1"/>
</dbReference>
<feature type="region of interest" description="Disordered" evidence="1">
    <location>
        <begin position="1334"/>
        <end position="1390"/>
    </location>
</feature>
<feature type="region of interest" description="Disordered" evidence="1">
    <location>
        <begin position="1567"/>
        <end position="1596"/>
    </location>
</feature>
<feature type="compositionally biased region" description="Basic and acidic residues" evidence="1">
    <location>
        <begin position="721"/>
        <end position="733"/>
    </location>
</feature>
<gene>
    <name evidence="3" type="ORF">CC84DRAFT_1164928</name>
</gene>
<dbReference type="InterPro" id="IPR011564">
    <property type="entry name" value="Telomer_end-bd_POT1/Cdc13"/>
</dbReference>
<proteinExistence type="predicted"/>
<accession>A0A177CCE1</accession>
<feature type="compositionally biased region" description="Polar residues" evidence="1">
    <location>
        <begin position="1344"/>
        <end position="1364"/>
    </location>
</feature>
<dbReference type="SUPFAM" id="SSF50249">
    <property type="entry name" value="Nucleic acid-binding proteins"/>
    <property type="match status" value="1"/>
</dbReference>
<feature type="region of interest" description="Disordered" evidence="1">
    <location>
        <begin position="208"/>
        <end position="248"/>
    </location>
</feature>